<evidence type="ECO:0000256" key="1">
    <source>
        <dbReference type="SAM" id="Phobius"/>
    </source>
</evidence>
<name>A0A099JHP6_9MICO</name>
<gene>
    <name evidence="3" type="ORF">BJ997_002236</name>
    <name evidence="2" type="ORF">GY21_07410</name>
</gene>
<evidence type="ECO:0000313" key="5">
    <source>
        <dbReference type="Proteomes" id="UP000561726"/>
    </source>
</evidence>
<evidence type="ECO:0000313" key="2">
    <source>
        <dbReference type="EMBL" id="KGJ77590.1"/>
    </source>
</evidence>
<dbReference type="AlphaFoldDB" id="A0A099JHP6"/>
<protein>
    <submittedName>
        <fullName evidence="2">Uncharacterized protein</fullName>
    </submittedName>
</protein>
<keyword evidence="1" id="KW-0812">Transmembrane</keyword>
<dbReference type="Proteomes" id="UP000029864">
    <property type="component" value="Unassembled WGS sequence"/>
</dbReference>
<keyword evidence="4" id="KW-1185">Reference proteome</keyword>
<sequence length="59" mass="6429">MTFTDHAAKRLLRGKSLERITLGWNLIGVIVFAFARSVAEASGNPNGWLDSSIRIGARS</sequence>
<reference evidence="3 5" key="2">
    <citation type="submission" date="2020-08" db="EMBL/GenBank/DDBJ databases">
        <title>Sequencing the genomes of 1000 actinobacteria strains.</title>
        <authorList>
            <person name="Klenk H.-P."/>
        </authorList>
    </citation>
    <scope>NUCLEOTIDE SEQUENCE [LARGE SCALE GENOMIC DNA]</scope>
    <source>
        <strain evidence="3 5">DSM 21065</strain>
    </source>
</reference>
<comment type="caution">
    <text evidence="2">The sequence shown here is derived from an EMBL/GenBank/DDBJ whole genome shotgun (WGS) entry which is preliminary data.</text>
</comment>
<organism evidence="2 4">
    <name type="scientific">Cryobacterium roopkundense</name>
    <dbReference type="NCBI Taxonomy" id="1001240"/>
    <lineage>
        <taxon>Bacteria</taxon>
        <taxon>Bacillati</taxon>
        <taxon>Actinomycetota</taxon>
        <taxon>Actinomycetes</taxon>
        <taxon>Micrococcales</taxon>
        <taxon>Microbacteriaceae</taxon>
        <taxon>Cryobacterium</taxon>
    </lineage>
</organism>
<evidence type="ECO:0000313" key="3">
    <source>
        <dbReference type="EMBL" id="MBB5641688.1"/>
    </source>
</evidence>
<keyword evidence="1" id="KW-0472">Membrane</keyword>
<keyword evidence="1" id="KW-1133">Transmembrane helix</keyword>
<dbReference type="RefSeq" id="WP_035836087.1">
    <property type="nucleotide sequence ID" value="NZ_JACHBQ010000001.1"/>
</dbReference>
<proteinExistence type="predicted"/>
<feature type="transmembrane region" description="Helical" evidence="1">
    <location>
        <begin position="20"/>
        <end position="39"/>
    </location>
</feature>
<dbReference type="Proteomes" id="UP000561726">
    <property type="component" value="Unassembled WGS sequence"/>
</dbReference>
<dbReference type="EMBL" id="JACHBQ010000001">
    <property type="protein sequence ID" value="MBB5641688.1"/>
    <property type="molecule type" value="Genomic_DNA"/>
</dbReference>
<evidence type="ECO:0000313" key="4">
    <source>
        <dbReference type="Proteomes" id="UP000029864"/>
    </source>
</evidence>
<dbReference type="EMBL" id="JPXF01000023">
    <property type="protein sequence ID" value="KGJ77590.1"/>
    <property type="molecule type" value="Genomic_DNA"/>
</dbReference>
<reference evidence="2 4" key="1">
    <citation type="submission" date="2014-08" db="EMBL/GenBank/DDBJ databases">
        <authorList>
            <person name="Sisinthy S."/>
        </authorList>
    </citation>
    <scope>NUCLEOTIDE SEQUENCE [LARGE SCALE GENOMIC DNA]</scope>
    <source>
        <strain evidence="2 4">RuG17</strain>
    </source>
</reference>
<accession>A0A099JHP6</accession>